<comment type="caution">
    <text evidence="1">The sequence shown here is derived from an EMBL/GenBank/DDBJ whole genome shotgun (WGS) entry which is preliminary data.</text>
</comment>
<evidence type="ECO:0000313" key="2">
    <source>
        <dbReference type="Proteomes" id="UP001646157"/>
    </source>
</evidence>
<dbReference type="EMBL" id="JAFBDZ010000006">
    <property type="protein sequence ID" value="MBM7587906.1"/>
    <property type="molecule type" value="Genomic_DNA"/>
</dbReference>
<sequence>MTKVNQMIEEWIEENFEGEDVVIEDCHDYPYGKEITDQSNDDYVIVFFDRDKGRINYLFKEQCN</sequence>
<gene>
    <name evidence="1" type="ORF">JOC86_004481</name>
</gene>
<reference evidence="1 2" key="1">
    <citation type="submission" date="2021-01" db="EMBL/GenBank/DDBJ databases">
        <title>Genomic Encyclopedia of Type Strains, Phase IV (KMG-IV): sequencing the most valuable type-strain genomes for metagenomic binning, comparative biology and taxonomic classification.</title>
        <authorList>
            <person name="Goeker M."/>
        </authorList>
    </citation>
    <scope>NUCLEOTIDE SEQUENCE [LARGE SCALE GENOMIC DNA]</scope>
    <source>
        <strain evidence="1 2">DSM 24834</strain>
    </source>
</reference>
<evidence type="ECO:0000313" key="1">
    <source>
        <dbReference type="EMBL" id="MBM7587906.1"/>
    </source>
</evidence>
<organism evidence="1 2">
    <name type="scientific">Rossellomorea pakistanensis</name>
    <dbReference type="NCBI Taxonomy" id="992288"/>
    <lineage>
        <taxon>Bacteria</taxon>
        <taxon>Bacillati</taxon>
        <taxon>Bacillota</taxon>
        <taxon>Bacilli</taxon>
        <taxon>Bacillales</taxon>
        <taxon>Bacillaceae</taxon>
        <taxon>Rossellomorea</taxon>
    </lineage>
</organism>
<dbReference type="Proteomes" id="UP001646157">
    <property type="component" value="Unassembled WGS sequence"/>
</dbReference>
<dbReference type="RefSeq" id="WP_205175085.1">
    <property type="nucleotide sequence ID" value="NZ_JAFBDZ010000006.1"/>
</dbReference>
<proteinExistence type="predicted"/>
<name>A0ABS2NK58_9BACI</name>
<keyword evidence="2" id="KW-1185">Reference proteome</keyword>
<protein>
    <submittedName>
        <fullName evidence="1">Uncharacterized protein</fullName>
    </submittedName>
</protein>
<accession>A0ABS2NK58</accession>